<dbReference type="InterPro" id="IPR011048">
    <property type="entry name" value="Haem_d1_sf"/>
</dbReference>
<sequence length="366" mass="39873">MNIFVGSYTRPSPNVPGAKAKGILRLRIDAEHRQWQIIGNPIPLADPTYLAWLPKRRLLLSVADGRDKPQRLVALKISANYSDPIEVGNAPTHGQASCHIALLPEHKGAAVASYLNACLDTYRIQDDGSLAHTACYPYSGSSIHQRQQEPHAHQACVSPDGRHLYVCDLGADCIWKHPIDAQGLAVAPASEKIVVPTGEGPRHMLFDAAAKRAYSIAELTGRLLVFDWLPQRDSTLQFAGAVDGLPSDYKGIPSGAAIVLHPSGKTLLASQRQHNSIAFFVLPQNGSTVLPKQVCNLPCGGLEPRDCMVDRTGRWLLVANQNSDTVTVFELNPTTGLPLTENYFSIDTPTPVCLVEETFDPTQHKF</sequence>
<name>A0A842HEG9_9BACT</name>
<dbReference type="Pfam" id="PF10282">
    <property type="entry name" value="Lactonase"/>
    <property type="match status" value="1"/>
</dbReference>
<evidence type="ECO:0000256" key="1">
    <source>
        <dbReference type="ARBA" id="ARBA00005564"/>
    </source>
</evidence>
<dbReference type="Gene3D" id="2.130.10.10">
    <property type="entry name" value="YVTN repeat-like/Quinoprotein amine dehydrogenase"/>
    <property type="match status" value="1"/>
</dbReference>
<evidence type="ECO:0000313" key="4">
    <source>
        <dbReference type="Proteomes" id="UP000546464"/>
    </source>
</evidence>
<dbReference type="SUPFAM" id="SSF51004">
    <property type="entry name" value="C-terminal (heme d1) domain of cytochrome cd1-nitrite reductase"/>
    <property type="match status" value="1"/>
</dbReference>
<comment type="similarity">
    <text evidence="1">Belongs to the cycloisomerase 2 family.</text>
</comment>
<dbReference type="RefSeq" id="WP_185675620.1">
    <property type="nucleotide sequence ID" value="NZ_JACHVB010000031.1"/>
</dbReference>
<dbReference type="GO" id="GO:0017057">
    <property type="term" value="F:6-phosphogluconolactonase activity"/>
    <property type="evidence" value="ECO:0007669"/>
    <property type="project" value="TreeGrafter"/>
</dbReference>
<dbReference type="GO" id="GO:0006006">
    <property type="term" value="P:glucose metabolic process"/>
    <property type="evidence" value="ECO:0007669"/>
    <property type="project" value="UniProtKB-KW"/>
</dbReference>
<evidence type="ECO:0000256" key="2">
    <source>
        <dbReference type="ARBA" id="ARBA00022526"/>
    </source>
</evidence>
<keyword evidence="2" id="KW-0119">Carbohydrate metabolism</keyword>
<dbReference type="InterPro" id="IPR015943">
    <property type="entry name" value="WD40/YVTN_repeat-like_dom_sf"/>
</dbReference>
<dbReference type="AlphaFoldDB" id="A0A842HEG9"/>
<comment type="caution">
    <text evidence="3">The sequence shown here is derived from an EMBL/GenBank/DDBJ whole genome shotgun (WGS) entry which is preliminary data.</text>
</comment>
<dbReference type="PANTHER" id="PTHR30344">
    <property type="entry name" value="6-PHOSPHOGLUCONOLACTONASE-RELATED"/>
    <property type="match status" value="1"/>
</dbReference>
<gene>
    <name evidence="3" type="ORF">H5P28_10295</name>
</gene>
<dbReference type="EMBL" id="JACHVB010000031">
    <property type="protein sequence ID" value="MBC2594649.1"/>
    <property type="molecule type" value="Genomic_DNA"/>
</dbReference>
<dbReference type="InterPro" id="IPR019405">
    <property type="entry name" value="Lactonase_7-beta_prop"/>
</dbReference>
<dbReference type="Proteomes" id="UP000546464">
    <property type="component" value="Unassembled WGS sequence"/>
</dbReference>
<dbReference type="InterPro" id="IPR050282">
    <property type="entry name" value="Cycloisomerase_2"/>
</dbReference>
<keyword evidence="4" id="KW-1185">Reference proteome</keyword>
<organism evidence="3 4">
    <name type="scientific">Ruficoccus amylovorans</name>
    <dbReference type="NCBI Taxonomy" id="1804625"/>
    <lineage>
        <taxon>Bacteria</taxon>
        <taxon>Pseudomonadati</taxon>
        <taxon>Verrucomicrobiota</taxon>
        <taxon>Opitutia</taxon>
        <taxon>Puniceicoccales</taxon>
        <taxon>Cerasicoccaceae</taxon>
        <taxon>Ruficoccus</taxon>
    </lineage>
</organism>
<protein>
    <submittedName>
        <fullName evidence="3">Lactonase family protein</fullName>
    </submittedName>
</protein>
<evidence type="ECO:0000313" key="3">
    <source>
        <dbReference type="EMBL" id="MBC2594649.1"/>
    </source>
</evidence>
<reference evidence="3 4" key="1">
    <citation type="submission" date="2020-07" db="EMBL/GenBank/DDBJ databases">
        <authorList>
            <person name="Feng X."/>
        </authorList>
    </citation>
    <scope>NUCLEOTIDE SEQUENCE [LARGE SCALE GENOMIC DNA]</scope>
    <source>
        <strain evidence="3 4">JCM31066</strain>
    </source>
</reference>
<keyword evidence="2" id="KW-0313">Glucose metabolism</keyword>
<accession>A0A842HEG9</accession>
<dbReference type="PANTHER" id="PTHR30344:SF1">
    <property type="entry name" value="6-PHOSPHOGLUCONOLACTONASE"/>
    <property type="match status" value="1"/>
</dbReference>
<proteinExistence type="inferred from homology"/>